<comment type="caution">
    <text evidence="2">The sequence shown here is derived from an EMBL/GenBank/DDBJ whole genome shotgun (WGS) entry which is preliminary data.</text>
</comment>
<dbReference type="AlphaFoldDB" id="A0A9W7DB37"/>
<evidence type="ECO:0000313" key="3">
    <source>
        <dbReference type="Proteomes" id="UP001165121"/>
    </source>
</evidence>
<dbReference type="OrthoDB" id="128572at2759"/>
<name>A0A9W7DB37_9STRA</name>
<proteinExistence type="predicted"/>
<accession>A0A9W7DB37</accession>
<sequence length="256" mass="28380">MDTWTVAMVTSVRTSVADNDEVRAMKGGGVEEDDEASDDYGARVENDDEVSAEEDDSLVDKDEIVPPSNDVNVLAIGDFLEGDVEEPDEEVADMDAAFIEALGGNVALESFDMDTHRSLEWSSPLSEFESVRAEYSQLLSDVATPIRELQDTIVALVLFCTEVITGAHSEGDQSVQKVTTRAKRIRAKQRKRGVQTPESCEHIVRRLRAEAKYEVHEILHVIGLLIARKLNPMTRRFSRHWAMTDDGAVPTGNFGK</sequence>
<dbReference type="Proteomes" id="UP001165121">
    <property type="component" value="Unassembled WGS sequence"/>
</dbReference>
<feature type="region of interest" description="Disordered" evidence="1">
    <location>
        <begin position="20"/>
        <end position="58"/>
    </location>
</feature>
<evidence type="ECO:0000256" key="1">
    <source>
        <dbReference type="SAM" id="MobiDB-lite"/>
    </source>
</evidence>
<reference evidence="2" key="1">
    <citation type="submission" date="2023-04" db="EMBL/GenBank/DDBJ databases">
        <title>Phytophthora fragariaefolia NBRC 109709.</title>
        <authorList>
            <person name="Ichikawa N."/>
            <person name="Sato H."/>
            <person name="Tonouchi N."/>
        </authorList>
    </citation>
    <scope>NUCLEOTIDE SEQUENCE</scope>
    <source>
        <strain evidence="2">NBRC 109709</strain>
    </source>
</reference>
<dbReference type="EMBL" id="BSXT01008764">
    <property type="protein sequence ID" value="GMF66814.1"/>
    <property type="molecule type" value="Genomic_DNA"/>
</dbReference>
<protein>
    <submittedName>
        <fullName evidence="2">Unnamed protein product</fullName>
    </submittedName>
</protein>
<organism evidence="2 3">
    <name type="scientific">Phytophthora fragariaefolia</name>
    <dbReference type="NCBI Taxonomy" id="1490495"/>
    <lineage>
        <taxon>Eukaryota</taxon>
        <taxon>Sar</taxon>
        <taxon>Stramenopiles</taxon>
        <taxon>Oomycota</taxon>
        <taxon>Peronosporomycetes</taxon>
        <taxon>Peronosporales</taxon>
        <taxon>Peronosporaceae</taxon>
        <taxon>Phytophthora</taxon>
    </lineage>
</organism>
<feature type="compositionally biased region" description="Acidic residues" evidence="1">
    <location>
        <begin position="46"/>
        <end position="57"/>
    </location>
</feature>
<gene>
    <name evidence="2" type="ORF">Pfra01_002831100</name>
</gene>
<evidence type="ECO:0000313" key="2">
    <source>
        <dbReference type="EMBL" id="GMF66814.1"/>
    </source>
</evidence>
<keyword evidence="3" id="KW-1185">Reference proteome</keyword>